<reference evidence="1 2" key="1">
    <citation type="submission" date="2018-03" db="EMBL/GenBank/DDBJ databases">
        <title>Genomic Encyclopedia of Archaeal and Bacterial Type Strains, Phase II (KMG-II): from individual species to whole genera.</title>
        <authorList>
            <person name="Goeker M."/>
        </authorList>
    </citation>
    <scope>NUCLEOTIDE SEQUENCE [LARGE SCALE GENOMIC DNA]</scope>
    <source>
        <strain evidence="1 2">DSM 44889</strain>
    </source>
</reference>
<dbReference type="Proteomes" id="UP000245469">
    <property type="component" value="Unassembled WGS sequence"/>
</dbReference>
<name>A0A315ZKE6_9ACTN</name>
<dbReference type="AlphaFoldDB" id="A0A315ZKE6"/>
<dbReference type="EMBL" id="QGDQ01000051">
    <property type="protein sequence ID" value="PWJ45792.1"/>
    <property type="molecule type" value="Genomic_DNA"/>
</dbReference>
<evidence type="ECO:0000313" key="1">
    <source>
        <dbReference type="EMBL" id="PWJ45792.1"/>
    </source>
</evidence>
<protein>
    <submittedName>
        <fullName evidence="1">Uncharacterized protein</fullName>
    </submittedName>
</protein>
<evidence type="ECO:0000313" key="2">
    <source>
        <dbReference type="Proteomes" id="UP000245469"/>
    </source>
</evidence>
<dbReference type="RefSeq" id="WP_109776715.1">
    <property type="nucleotide sequence ID" value="NZ_QGDQ01000051.1"/>
</dbReference>
<gene>
    <name evidence="1" type="ORF">BXY45_1515</name>
</gene>
<proteinExistence type="predicted"/>
<accession>A0A315ZKE6</accession>
<comment type="caution">
    <text evidence="1">The sequence shown here is derived from an EMBL/GenBank/DDBJ whole genome shotgun (WGS) entry which is preliminary data.</text>
</comment>
<sequence length="139" mass="14354">MSSALDVDALREASDRLVDGAADPAAARALVVKVWALGASAADDLLADLCRAAERIAARTGAEPSAAELLEAVGRAAGAQHLRAAVESGLIAHERAAKVAAEAALDAEREVERAASATRAARAATRLARVWEHRSRRAA</sequence>
<keyword evidence="2" id="KW-1185">Reference proteome</keyword>
<organism evidence="1 2">
    <name type="scientific">Quadrisphaera granulorum</name>
    <dbReference type="NCBI Taxonomy" id="317664"/>
    <lineage>
        <taxon>Bacteria</taxon>
        <taxon>Bacillati</taxon>
        <taxon>Actinomycetota</taxon>
        <taxon>Actinomycetes</taxon>
        <taxon>Kineosporiales</taxon>
        <taxon>Kineosporiaceae</taxon>
        <taxon>Quadrisphaera</taxon>
    </lineage>
</organism>